<organism evidence="1 2">
    <name type="scientific">Nyctereutes procyonoides</name>
    <name type="common">Raccoon dog</name>
    <name type="synonym">Canis procyonoides</name>
    <dbReference type="NCBI Taxonomy" id="34880"/>
    <lineage>
        <taxon>Eukaryota</taxon>
        <taxon>Metazoa</taxon>
        <taxon>Chordata</taxon>
        <taxon>Craniata</taxon>
        <taxon>Vertebrata</taxon>
        <taxon>Euteleostomi</taxon>
        <taxon>Mammalia</taxon>
        <taxon>Eutheria</taxon>
        <taxon>Laurasiatheria</taxon>
        <taxon>Carnivora</taxon>
        <taxon>Caniformia</taxon>
        <taxon>Canidae</taxon>
        <taxon>Nyctereutes</taxon>
    </lineage>
</organism>
<evidence type="ECO:0000313" key="2">
    <source>
        <dbReference type="Proteomes" id="UP000645828"/>
    </source>
</evidence>
<comment type="caution">
    <text evidence="1">The sequence shown here is derived from an EMBL/GenBank/DDBJ whole genome shotgun (WGS) entry which is preliminary data.</text>
</comment>
<dbReference type="EMBL" id="CAJHUB010000680">
    <property type="protein sequence ID" value="CAD7677950.1"/>
    <property type="molecule type" value="Genomic_DNA"/>
</dbReference>
<name>A0A811YK87_NYCPR</name>
<reference evidence="1" key="1">
    <citation type="submission" date="2020-12" db="EMBL/GenBank/DDBJ databases">
        <authorList>
            <consortium name="Molecular Ecology Group"/>
        </authorList>
    </citation>
    <scope>NUCLEOTIDE SEQUENCE</scope>
    <source>
        <strain evidence="1">TBG_1078</strain>
    </source>
</reference>
<accession>A0A811YK87</accession>
<proteinExistence type="predicted"/>
<evidence type="ECO:0000313" key="1">
    <source>
        <dbReference type="EMBL" id="CAD7677950.1"/>
    </source>
</evidence>
<dbReference type="Proteomes" id="UP000645828">
    <property type="component" value="Unassembled WGS sequence"/>
</dbReference>
<keyword evidence="2" id="KW-1185">Reference proteome</keyword>
<protein>
    <submittedName>
        <fullName evidence="1">(raccoon dog) hypothetical protein</fullName>
    </submittedName>
</protein>
<sequence length="69" mass="8098">MNCGKNQEDSSESFGRSGSSLIHGFFEDIPSSWKDVLKAASSSEKYYWKRRQNKKSTEPWDRKKYVIFN</sequence>
<dbReference type="AlphaFoldDB" id="A0A811YK87"/>
<gene>
    <name evidence="1" type="ORF">NYPRO_LOCUS10748</name>
</gene>